<evidence type="ECO:0000256" key="4">
    <source>
        <dbReference type="ARBA" id="ARBA00022692"/>
    </source>
</evidence>
<evidence type="ECO:0000256" key="5">
    <source>
        <dbReference type="ARBA" id="ARBA00022750"/>
    </source>
</evidence>
<keyword evidence="8 9" id="KW-0472">Membrane</keyword>
<dbReference type="Proteomes" id="UP000007727">
    <property type="component" value="Chromosome"/>
</dbReference>
<proteinExistence type="inferred from homology"/>
<dbReference type="GO" id="GO:0005886">
    <property type="term" value="C:plasma membrane"/>
    <property type="evidence" value="ECO:0007669"/>
    <property type="project" value="UniProtKB-SubCell"/>
</dbReference>
<keyword evidence="12" id="KW-1185">Reference proteome</keyword>
<comment type="catalytic activity">
    <reaction evidence="9">
        <text>Release of signal peptides from bacterial membrane prolipoproteins. Hydrolyzes -Xaa-Yaa-Zaa-|-(S,diacylglyceryl)Cys-, in which Xaa is hydrophobic (preferably Leu), and Yaa (Ala or Ser) and Zaa (Gly or Ala) have small, neutral side chains.</text>
        <dbReference type="EC" id="3.4.23.36"/>
    </reaction>
</comment>
<dbReference type="PANTHER" id="PTHR33695">
    <property type="entry name" value="LIPOPROTEIN SIGNAL PEPTIDASE"/>
    <property type="match status" value="1"/>
</dbReference>
<dbReference type="GO" id="GO:0004190">
    <property type="term" value="F:aspartic-type endopeptidase activity"/>
    <property type="evidence" value="ECO:0007669"/>
    <property type="project" value="UniProtKB-UniRule"/>
</dbReference>
<reference evidence="11 12" key="1">
    <citation type="journal article" date="2008" name="Foodborne Pathog. Dis.">
        <title>The complete genome sequence and analysis of the human pathogen Campylobacter lari.</title>
        <authorList>
            <person name="Miller W.G."/>
            <person name="Wang G."/>
            <person name="Binnewies T.T."/>
            <person name="Parker C.T."/>
        </authorList>
    </citation>
    <scope>NUCLEOTIDE SEQUENCE [LARGE SCALE GENOMIC DNA]</scope>
    <source>
        <strain evidence="12">RM2100 / D67 / ATCC BAA-1060</strain>
    </source>
</reference>
<dbReference type="STRING" id="306263.Cla_1566"/>
<dbReference type="GO" id="GO:0006508">
    <property type="term" value="P:proteolysis"/>
    <property type="evidence" value="ECO:0007669"/>
    <property type="project" value="UniProtKB-KW"/>
</dbReference>
<dbReference type="PRINTS" id="PR00781">
    <property type="entry name" value="LIPOSIGPTASE"/>
</dbReference>
<dbReference type="KEGG" id="cla:CLA_1565"/>
<keyword evidence="2 9" id="KW-1003">Cell membrane</keyword>
<dbReference type="Pfam" id="PF01252">
    <property type="entry name" value="Peptidase_A8"/>
    <property type="match status" value="1"/>
</dbReference>
<dbReference type="EC" id="3.4.23.36" evidence="9"/>
<accession>B9KE76</accession>
<dbReference type="UniPathway" id="UPA00665"/>
<dbReference type="InterPro" id="IPR001872">
    <property type="entry name" value="Peptidase_A8"/>
</dbReference>
<evidence type="ECO:0000256" key="6">
    <source>
        <dbReference type="ARBA" id="ARBA00022801"/>
    </source>
</evidence>
<feature type="transmembrane region" description="Helical" evidence="9">
    <location>
        <begin position="9"/>
        <end position="32"/>
    </location>
</feature>
<protein>
    <recommendedName>
        <fullName evidence="9">Lipoprotein signal peptidase</fullName>
        <ecNumber evidence="9">3.4.23.36</ecNumber>
    </recommendedName>
    <alternativeName>
        <fullName evidence="9">Prolipoprotein signal peptidase</fullName>
    </alternativeName>
    <alternativeName>
        <fullName evidence="9">Signal peptidase II</fullName>
        <shortName evidence="9">SPase II</shortName>
    </alternativeName>
</protein>
<evidence type="ECO:0000313" key="12">
    <source>
        <dbReference type="Proteomes" id="UP000007727"/>
    </source>
</evidence>
<dbReference type="AlphaFoldDB" id="B9KE76"/>
<evidence type="ECO:0000256" key="3">
    <source>
        <dbReference type="ARBA" id="ARBA00022670"/>
    </source>
</evidence>
<feature type="active site" evidence="9">
    <location>
        <position position="128"/>
    </location>
</feature>
<keyword evidence="9" id="KW-0997">Cell inner membrane</keyword>
<evidence type="ECO:0000256" key="9">
    <source>
        <dbReference type="HAMAP-Rule" id="MF_00161"/>
    </source>
</evidence>
<dbReference type="RefSeq" id="WP_012662247.1">
    <property type="nucleotide sequence ID" value="NC_012039.1"/>
</dbReference>
<keyword evidence="3 9" id="KW-0645">Protease</keyword>
<keyword evidence="5 9" id="KW-0064">Aspartyl protease</keyword>
<evidence type="ECO:0000256" key="10">
    <source>
        <dbReference type="RuleBase" id="RU004181"/>
    </source>
</evidence>
<dbReference type="EMBL" id="CP000932">
    <property type="protein sequence ID" value="ACM64864.2"/>
    <property type="molecule type" value="Genomic_DNA"/>
</dbReference>
<dbReference type="NCBIfam" id="TIGR00077">
    <property type="entry name" value="lspA"/>
    <property type="match status" value="1"/>
</dbReference>
<dbReference type="HOGENOM" id="CLU_125006_1_0_7"/>
<keyword evidence="6 9" id="KW-0378">Hydrolase</keyword>
<evidence type="ECO:0000256" key="8">
    <source>
        <dbReference type="ARBA" id="ARBA00023136"/>
    </source>
</evidence>
<organism evidence="11 12">
    <name type="scientific">Campylobacter lari (strain RM2100 / D67 / ATCC BAA-1060)</name>
    <dbReference type="NCBI Taxonomy" id="306263"/>
    <lineage>
        <taxon>Bacteria</taxon>
        <taxon>Pseudomonadati</taxon>
        <taxon>Campylobacterota</taxon>
        <taxon>Epsilonproteobacteria</taxon>
        <taxon>Campylobacterales</taxon>
        <taxon>Campylobacteraceae</taxon>
        <taxon>Campylobacter</taxon>
    </lineage>
</organism>
<feature type="transmembrane region" description="Helical" evidence="9">
    <location>
        <begin position="121"/>
        <end position="140"/>
    </location>
</feature>
<comment type="subcellular location">
    <subcellularLocation>
        <location evidence="9">Cell inner membrane</location>
        <topology evidence="9">Multi-pass membrane protein</topology>
    </subcellularLocation>
</comment>
<name>B9KE76_CAMLR</name>
<comment type="function">
    <text evidence="9">This protein specifically catalyzes the removal of signal peptides from prolipoproteins.</text>
</comment>
<keyword evidence="7 9" id="KW-1133">Transmembrane helix</keyword>
<comment type="similarity">
    <text evidence="1 9 10">Belongs to the peptidase A8 family.</text>
</comment>
<evidence type="ECO:0000256" key="7">
    <source>
        <dbReference type="ARBA" id="ARBA00022989"/>
    </source>
</evidence>
<dbReference type="eggNOG" id="COG1981">
    <property type="taxonomic scope" value="Bacteria"/>
</dbReference>
<comment type="pathway">
    <text evidence="9">Protein modification; lipoprotein biosynthesis (signal peptide cleavage).</text>
</comment>
<dbReference type="PATRIC" id="fig|306263.5.peg.1543"/>
<feature type="transmembrane region" description="Helical" evidence="9">
    <location>
        <begin position="59"/>
        <end position="77"/>
    </location>
</feature>
<evidence type="ECO:0000313" key="11">
    <source>
        <dbReference type="EMBL" id="ACM64864.2"/>
    </source>
</evidence>
<keyword evidence="11" id="KW-0449">Lipoprotein</keyword>
<sequence>MLKILSLKFWFIFALVFILDQISKFIFLQGFVYKGEFFDLVLTYNTGVAFSMFAFLGEYLKYIQLVFIVGLFGYLLYQKEFFKTHLIAFALMLGAGCSNLLDRFVHIGVVDFVFWHKWFEFAVFNFADVMINISVALILIKEIFNKKEKNDRIYK</sequence>
<keyword evidence="4 9" id="KW-0812">Transmembrane</keyword>
<feature type="transmembrane region" description="Helical" evidence="9">
    <location>
        <begin position="84"/>
        <end position="101"/>
    </location>
</feature>
<dbReference type="HAMAP" id="MF_00161">
    <property type="entry name" value="LspA"/>
    <property type="match status" value="1"/>
</dbReference>
<gene>
    <name evidence="9 11" type="primary">lspA</name>
    <name evidence="11" type="ordered locus">Cla_1565</name>
</gene>
<feature type="active site" evidence="9">
    <location>
        <position position="111"/>
    </location>
</feature>
<evidence type="ECO:0000256" key="1">
    <source>
        <dbReference type="ARBA" id="ARBA00006139"/>
    </source>
</evidence>
<dbReference type="PANTHER" id="PTHR33695:SF1">
    <property type="entry name" value="LIPOPROTEIN SIGNAL PEPTIDASE"/>
    <property type="match status" value="1"/>
</dbReference>
<evidence type="ECO:0000256" key="2">
    <source>
        <dbReference type="ARBA" id="ARBA00022475"/>
    </source>
</evidence>